<organism evidence="2 3">
    <name type="scientific">Nonlabens dokdonensis (strain DSM 17205 / KCTC 12402 / DSW-6)</name>
    <name type="common">Donghaeana dokdonensis</name>
    <dbReference type="NCBI Taxonomy" id="592029"/>
    <lineage>
        <taxon>Bacteria</taxon>
        <taxon>Pseudomonadati</taxon>
        <taxon>Bacteroidota</taxon>
        <taxon>Flavobacteriia</taxon>
        <taxon>Flavobacteriales</taxon>
        <taxon>Flavobacteriaceae</taxon>
        <taxon>Nonlabens</taxon>
    </lineage>
</organism>
<name>L7WB77_NONDD</name>
<dbReference type="PATRIC" id="fig|592029.3.peg.1996"/>
<accession>L7WB77</accession>
<proteinExistence type="predicted"/>
<dbReference type="EMBL" id="CP001397">
    <property type="protein sequence ID" value="AGC77146.1"/>
    <property type="molecule type" value="Genomic_DNA"/>
</dbReference>
<dbReference type="RefSeq" id="WP_015362643.1">
    <property type="nucleotide sequence ID" value="NC_020156.1"/>
</dbReference>
<protein>
    <submittedName>
        <fullName evidence="2">Uncharacterized protein</fullName>
    </submittedName>
</protein>
<feature type="transmembrane region" description="Helical" evidence="1">
    <location>
        <begin position="27"/>
        <end position="47"/>
    </location>
</feature>
<keyword evidence="1" id="KW-1133">Transmembrane helix</keyword>
<dbReference type="HOGENOM" id="CLU_3009784_0_0_10"/>
<evidence type="ECO:0000313" key="2">
    <source>
        <dbReference type="EMBL" id="AGC77146.1"/>
    </source>
</evidence>
<sequence length="56" mass="6384">MITVNLIIKWQYLPTNGCGGDCVTPDVWMVLSVVGPIVVIGLLYSFVFKKWIDRRQ</sequence>
<dbReference type="Proteomes" id="UP000011173">
    <property type="component" value="Chromosome"/>
</dbReference>
<dbReference type="STRING" id="592029.DDD_2019"/>
<keyword evidence="1" id="KW-0812">Transmembrane</keyword>
<reference evidence="2 3" key="1">
    <citation type="journal article" date="2013" name="Genome Biol. Evol.">
        <title>Genomic makeup of the marine flavobacterium Nonlabens (Donghaeana) dokdonensis DSW-6 and identification of a novel class of rhodopsins.</title>
        <authorList>
            <person name="Kwon S.K."/>
            <person name="Kim B.K."/>
            <person name="Song J.Y."/>
            <person name="Kwak M.J."/>
            <person name="Lee C.H."/>
            <person name="Yoon J.H."/>
            <person name="Oh T.K."/>
            <person name="Kim J.F."/>
        </authorList>
    </citation>
    <scope>NUCLEOTIDE SEQUENCE [LARGE SCALE GENOMIC DNA]</scope>
    <source>
        <strain evidence="3">DSM 17205 / KCTC 12402 / DSW-6</strain>
    </source>
</reference>
<evidence type="ECO:0000313" key="3">
    <source>
        <dbReference type="Proteomes" id="UP000011173"/>
    </source>
</evidence>
<dbReference type="AlphaFoldDB" id="L7WB77"/>
<dbReference type="KEGG" id="ndo:DDD_2019"/>
<gene>
    <name evidence="2" type="ordered locus">DDD_2019</name>
</gene>
<keyword evidence="1" id="KW-0472">Membrane</keyword>
<evidence type="ECO:0000256" key="1">
    <source>
        <dbReference type="SAM" id="Phobius"/>
    </source>
</evidence>